<comment type="subcellular location">
    <subcellularLocation>
        <location evidence="1">Membrane</location>
        <topology evidence="1">Single-pass membrane protein</topology>
    </subcellularLocation>
</comment>
<dbReference type="PROSITE" id="PS51781">
    <property type="entry name" value="SH3B"/>
    <property type="match status" value="1"/>
</dbReference>
<evidence type="ECO:0000259" key="8">
    <source>
        <dbReference type="PROSITE" id="PS51781"/>
    </source>
</evidence>
<dbReference type="Gene3D" id="2.30.30.40">
    <property type="entry name" value="SH3 Domains"/>
    <property type="match status" value="1"/>
</dbReference>
<dbReference type="NCBIfam" id="TIGR04211">
    <property type="entry name" value="SH3_and_anchor"/>
    <property type="match status" value="1"/>
</dbReference>
<keyword evidence="5" id="KW-0472">Membrane</keyword>
<feature type="chain" id="PRO_5035195157" evidence="7">
    <location>
        <begin position="24"/>
        <end position="132"/>
    </location>
</feature>
<feature type="signal peptide" evidence="7">
    <location>
        <begin position="1"/>
        <end position="23"/>
    </location>
</feature>
<evidence type="ECO:0000256" key="2">
    <source>
        <dbReference type="ARBA" id="ARBA00022692"/>
    </source>
</evidence>
<keyword evidence="6" id="KW-0175">Coiled coil</keyword>
<name>A0A8J6NSZ8_9BACT</name>
<evidence type="ECO:0000313" key="10">
    <source>
        <dbReference type="Proteomes" id="UP000603434"/>
    </source>
</evidence>
<dbReference type="SMART" id="SM00287">
    <property type="entry name" value="SH3b"/>
    <property type="match status" value="1"/>
</dbReference>
<evidence type="ECO:0000256" key="4">
    <source>
        <dbReference type="ARBA" id="ARBA00022989"/>
    </source>
</evidence>
<dbReference type="InterPro" id="IPR003646">
    <property type="entry name" value="SH3-like_bac-type"/>
</dbReference>
<keyword evidence="2" id="KW-0812">Transmembrane</keyword>
<feature type="coiled-coil region" evidence="6">
    <location>
        <begin position="97"/>
        <end position="124"/>
    </location>
</feature>
<sequence length="132" mass="15685">MHRLRAIFLMIFWSCLISQTSWAANAYVTDSFRINLRRGPSTENKILKFLPSGYPVEILETQEGWCFVHASDDKQDSIKGWVLSRYLIDRLPWEYQTKSLLQENEMLKKKLARIENKWEAALKQQTDKYQKL</sequence>
<reference evidence="9 10" key="1">
    <citation type="submission" date="2020-08" db="EMBL/GenBank/DDBJ databases">
        <title>Bridging the membrane lipid divide: bacteria of the FCB group superphylum have the potential to synthesize archaeal ether lipids.</title>
        <authorList>
            <person name="Villanueva L."/>
            <person name="Von Meijenfeldt F.A.B."/>
            <person name="Westbye A.B."/>
            <person name="Yadav S."/>
            <person name="Hopmans E.C."/>
            <person name="Dutilh B.E."/>
            <person name="Sinninghe Damste J.S."/>
        </authorList>
    </citation>
    <scope>NUCLEOTIDE SEQUENCE [LARGE SCALE GENOMIC DNA]</scope>
    <source>
        <strain evidence="9">NIOZ-UU30</strain>
    </source>
</reference>
<evidence type="ECO:0000256" key="1">
    <source>
        <dbReference type="ARBA" id="ARBA00004167"/>
    </source>
</evidence>
<protein>
    <submittedName>
        <fullName evidence="9">TIGR04211 family SH3 domain-containing protein</fullName>
    </submittedName>
</protein>
<evidence type="ECO:0000256" key="6">
    <source>
        <dbReference type="SAM" id="Coils"/>
    </source>
</evidence>
<accession>A0A8J6NSZ8</accession>
<comment type="caution">
    <text evidence="9">The sequence shown here is derived from an EMBL/GenBank/DDBJ whole genome shotgun (WGS) entry which is preliminary data.</text>
</comment>
<evidence type="ECO:0000313" key="9">
    <source>
        <dbReference type="EMBL" id="MBC8361975.1"/>
    </source>
</evidence>
<dbReference type="InterPro" id="IPR016476">
    <property type="entry name" value="SH3_dom_pro"/>
</dbReference>
<dbReference type="Proteomes" id="UP000603434">
    <property type="component" value="Unassembled WGS sequence"/>
</dbReference>
<proteinExistence type="predicted"/>
<keyword evidence="3 7" id="KW-0732">Signal</keyword>
<dbReference type="GO" id="GO:0016020">
    <property type="term" value="C:membrane"/>
    <property type="evidence" value="ECO:0007669"/>
    <property type="project" value="UniProtKB-SubCell"/>
</dbReference>
<keyword evidence="4" id="KW-1133">Transmembrane helix</keyword>
<evidence type="ECO:0000256" key="7">
    <source>
        <dbReference type="SAM" id="SignalP"/>
    </source>
</evidence>
<evidence type="ECO:0000256" key="5">
    <source>
        <dbReference type="ARBA" id="ARBA00023136"/>
    </source>
</evidence>
<dbReference type="AlphaFoldDB" id="A0A8J6NSZ8"/>
<feature type="domain" description="SH3b" evidence="8">
    <location>
        <begin position="23"/>
        <end position="91"/>
    </location>
</feature>
<dbReference type="EMBL" id="JACNJH010000161">
    <property type="protein sequence ID" value="MBC8361975.1"/>
    <property type="molecule type" value="Genomic_DNA"/>
</dbReference>
<dbReference type="Pfam" id="PF08239">
    <property type="entry name" value="SH3_3"/>
    <property type="match status" value="1"/>
</dbReference>
<evidence type="ECO:0000256" key="3">
    <source>
        <dbReference type="ARBA" id="ARBA00022729"/>
    </source>
</evidence>
<organism evidence="9 10">
    <name type="scientific">Candidatus Desulfatibia profunda</name>
    <dbReference type="NCBI Taxonomy" id="2841695"/>
    <lineage>
        <taxon>Bacteria</taxon>
        <taxon>Pseudomonadati</taxon>
        <taxon>Thermodesulfobacteriota</taxon>
        <taxon>Desulfobacteria</taxon>
        <taxon>Desulfobacterales</taxon>
        <taxon>Desulfobacterales incertae sedis</taxon>
        <taxon>Candidatus Desulfatibia</taxon>
    </lineage>
</organism>
<gene>
    <name evidence="9" type="ORF">H8E23_11310</name>
</gene>